<dbReference type="InterPro" id="IPR041519">
    <property type="entry name" value="HEPN_RiboL-PSP"/>
</dbReference>
<accession>A0ABU5RY00</accession>
<proteinExistence type="predicted"/>
<name>A0ABU5RY00_9CYAN</name>
<dbReference type="Pfam" id="PF18735">
    <property type="entry name" value="HEPN_RiboL-PSP"/>
    <property type="match status" value="1"/>
</dbReference>
<feature type="domain" description="RiboL-PSP-HEPN" evidence="1">
    <location>
        <begin position="13"/>
        <end position="178"/>
    </location>
</feature>
<gene>
    <name evidence="2" type="ORF">VB738_15490</name>
</gene>
<dbReference type="Proteomes" id="UP001304461">
    <property type="component" value="Unassembled WGS sequence"/>
</dbReference>
<keyword evidence="3" id="KW-1185">Reference proteome</keyword>
<evidence type="ECO:0000313" key="2">
    <source>
        <dbReference type="EMBL" id="MEA5392667.1"/>
    </source>
</evidence>
<evidence type="ECO:0000259" key="1">
    <source>
        <dbReference type="Pfam" id="PF18735"/>
    </source>
</evidence>
<reference evidence="2 3" key="1">
    <citation type="submission" date="2023-12" db="EMBL/GenBank/DDBJ databases">
        <title>Baltic Sea Cyanobacteria.</title>
        <authorList>
            <person name="Delbaje E."/>
            <person name="Fewer D.P."/>
            <person name="Shishido T.K."/>
        </authorList>
    </citation>
    <scope>NUCLEOTIDE SEQUENCE [LARGE SCALE GENOMIC DNA]</scope>
    <source>
        <strain evidence="2 3">UHCC 0139</strain>
    </source>
</reference>
<evidence type="ECO:0000313" key="3">
    <source>
        <dbReference type="Proteomes" id="UP001304461"/>
    </source>
</evidence>
<organism evidence="2 3">
    <name type="scientific">Cyanobium gracile UHCC 0139</name>
    <dbReference type="NCBI Taxonomy" id="3110308"/>
    <lineage>
        <taxon>Bacteria</taxon>
        <taxon>Bacillati</taxon>
        <taxon>Cyanobacteriota</taxon>
        <taxon>Cyanophyceae</taxon>
        <taxon>Synechococcales</taxon>
        <taxon>Prochlorococcaceae</taxon>
        <taxon>Cyanobium</taxon>
    </lineage>
</organism>
<sequence>MTSQAFENFHHAIQDSEDLIRHFDALNRQPPPPEIEVLKRASLVMALAALETYFEDRLSEAVSAACQLSGADERLAVFYRQSLEVDLKTFNSPNVDRVKMIFKKYLALDVTEGWCWNNCKQEQAKAELNRLVRKRGDIAHRSLRPIAGLPVPHPVTKDDIRKHIYFVKQLVKATEDYLDTNL</sequence>
<protein>
    <submittedName>
        <fullName evidence="2">HEPN domain-containing protein</fullName>
    </submittedName>
</protein>
<dbReference type="EMBL" id="JAYGHX010000014">
    <property type="protein sequence ID" value="MEA5392667.1"/>
    <property type="molecule type" value="Genomic_DNA"/>
</dbReference>
<dbReference type="RefSeq" id="WP_323306599.1">
    <property type="nucleotide sequence ID" value="NZ_JAYGHX010000014.1"/>
</dbReference>
<comment type="caution">
    <text evidence="2">The sequence shown here is derived from an EMBL/GenBank/DDBJ whole genome shotgun (WGS) entry which is preliminary data.</text>
</comment>